<protein>
    <recommendedName>
        <fullName evidence="5 11">Nitric oxide synthase oxygenase</fullName>
        <ecNumber evidence="4 11">1.14.14.47</ecNumber>
    </recommendedName>
</protein>
<dbReference type="InterPro" id="IPR044940">
    <property type="entry name" value="NOS_dom_2"/>
</dbReference>
<evidence type="ECO:0000256" key="7">
    <source>
        <dbReference type="ARBA" id="ARBA00022723"/>
    </source>
</evidence>
<feature type="binding site" description="axial binding residue" evidence="12">
    <location>
        <position position="64"/>
    </location>
    <ligand>
        <name>heme</name>
        <dbReference type="ChEBI" id="CHEBI:30413"/>
    </ligand>
    <ligandPart>
        <name>Fe</name>
        <dbReference type="ChEBI" id="CHEBI:18248"/>
    </ligandPart>
</feature>
<evidence type="ECO:0000256" key="9">
    <source>
        <dbReference type="ARBA" id="ARBA00023004"/>
    </source>
</evidence>
<dbReference type="Gene3D" id="3.90.340.10">
    <property type="entry name" value="Nitric Oxide Synthase, Chain A, domain 1"/>
    <property type="match status" value="1"/>
</dbReference>
<proteinExistence type="inferred from homology"/>
<evidence type="ECO:0000256" key="3">
    <source>
        <dbReference type="ARBA" id="ARBA00005411"/>
    </source>
</evidence>
<dbReference type="InterPro" id="IPR004030">
    <property type="entry name" value="NOS_N"/>
</dbReference>
<dbReference type="GO" id="GO:0020037">
    <property type="term" value="F:heme binding"/>
    <property type="evidence" value="ECO:0007669"/>
    <property type="project" value="InterPro"/>
</dbReference>
<keyword evidence="9 11" id="KW-0408">Iron</keyword>
<comment type="miscellaneous">
    <text evidence="11">This protein is similar to the oxygenase domain of eukaryotic nitric oxide synthases but lacks the reductase domain which, in eukaryotes, is responsible for transfer of electrons to the ferric heme during nitric oxide synthesis.</text>
</comment>
<dbReference type="InterPro" id="IPR036119">
    <property type="entry name" value="NOS_N_sf"/>
</dbReference>
<accession>A0A940WVC8</accession>
<comment type="function">
    <text evidence="2 11">Catalyzes the production of nitric oxide.</text>
</comment>
<dbReference type="RefSeq" id="WP_210598422.1">
    <property type="nucleotide sequence ID" value="NZ_JAGKSQ010000006.1"/>
</dbReference>
<keyword evidence="8 11" id="KW-0560">Oxidoreductase</keyword>
<comment type="catalytic activity">
    <reaction evidence="10">
        <text>3 reduced [flavodoxin] + 2 L-arginine + 4 O2 = 3 oxidized [flavodoxin] + 2 L-citrulline + 2 nitric oxide + 4 H2O + 5 H(+)</text>
        <dbReference type="Rhea" id="RHEA:52324"/>
        <dbReference type="Rhea" id="RHEA-COMP:10622"/>
        <dbReference type="Rhea" id="RHEA-COMP:10623"/>
        <dbReference type="ChEBI" id="CHEBI:15377"/>
        <dbReference type="ChEBI" id="CHEBI:15378"/>
        <dbReference type="ChEBI" id="CHEBI:15379"/>
        <dbReference type="ChEBI" id="CHEBI:16480"/>
        <dbReference type="ChEBI" id="CHEBI:32682"/>
        <dbReference type="ChEBI" id="CHEBI:57618"/>
        <dbReference type="ChEBI" id="CHEBI:57743"/>
        <dbReference type="ChEBI" id="CHEBI:58210"/>
        <dbReference type="EC" id="1.14.14.47"/>
    </reaction>
</comment>
<reference evidence="14" key="1">
    <citation type="submission" date="2021-03" db="EMBL/GenBank/DDBJ databases">
        <title>Bacillus suaedae sp. nov., isolated from Suaeda aralocaspica.</title>
        <authorList>
            <person name="Lei R.F.R."/>
        </authorList>
    </citation>
    <scope>NUCLEOTIDE SEQUENCE</scope>
    <source>
        <strain evidence="14">YZJH907-2</strain>
    </source>
</reference>
<feature type="domain" description="Nitric oxide synthase (NOS)" evidence="13">
    <location>
        <begin position="63"/>
        <end position="70"/>
    </location>
</feature>
<name>A0A940WVC8_9BACI</name>
<dbReference type="Gene3D" id="3.90.440.10">
    <property type="entry name" value="Nitric Oxide Synthase,Heme Domain,Chain A domain 2"/>
    <property type="match status" value="1"/>
</dbReference>
<dbReference type="PANTHER" id="PTHR43410:SF1">
    <property type="entry name" value="NITRIC OXIDE SYNTHASE"/>
    <property type="match status" value="1"/>
</dbReference>
<dbReference type="PROSITE" id="PS60001">
    <property type="entry name" value="NOS"/>
    <property type="match status" value="1"/>
</dbReference>
<evidence type="ECO:0000313" key="14">
    <source>
        <dbReference type="EMBL" id="MBP3952418.1"/>
    </source>
</evidence>
<keyword evidence="7 11" id="KW-0479">Metal-binding</keyword>
<dbReference type="InterPro" id="IPR050607">
    <property type="entry name" value="NOS"/>
</dbReference>
<dbReference type="GO" id="GO:0046872">
    <property type="term" value="F:metal ion binding"/>
    <property type="evidence" value="ECO:0007669"/>
    <property type="project" value="UniProtKB-KW"/>
</dbReference>
<dbReference type="Gene3D" id="3.90.1230.10">
    <property type="entry name" value="Nitric Oxide Synthase, Chain A, domain 3"/>
    <property type="match status" value="1"/>
</dbReference>
<gene>
    <name evidence="14" type="ORF">J7W16_14940</name>
</gene>
<dbReference type="InterPro" id="IPR044943">
    <property type="entry name" value="NOS_dom_1"/>
</dbReference>
<dbReference type="InterPro" id="IPR044944">
    <property type="entry name" value="NOS_dom_3"/>
</dbReference>
<dbReference type="Proteomes" id="UP000678228">
    <property type="component" value="Unassembled WGS sequence"/>
</dbReference>
<evidence type="ECO:0000256" key="1">
    <source>
        <dbReference type="ARBA" id="ARBA00001971"/>
    </source>
</evidence>
<sequence>MEELYQAAEEFIRLFYDEGEKSEAECKRRLAEISKEINETGTYTHTYEELSHGARVAWRNSNRCIGRLFWESMHVLDQRQLSSEDEIAEAIFDHIEYATNKGKVIPTISIFKQRKENGDPVRILNHQLVRYAGYEADGGVVGDPDSIQFTKYCQSLGWRGARTNYDILPLVIHVDGKEPKWFSIPERCVLEVEIVHPTITSFDDLKIKWYGVPFVSDMKLEIGGITYPAAPFNGWYMGTEIGARNLADDNRYDLLPDIADCMNLERMRDSTLWKDRALLELNLAVLSSFKQAGVSIVDHHTAAKQFERFREKEEIAGREVNGKWSWLIPPLAPATTKIFHSHFNDQVLKPNYFYQERLY</sequence>
<evidence type="ECO:0000256" key="6">
    <source>
        <dbReference type="ARBA" id="ARBA00022617"/>
    </source>
</evidence>
<evidence type="ECO:0000259" key="13">
    <source>
        <dbReference type="PROSITE" id="PS60001"/>
    </source>
</evidence>
<evidence type="ECO:0000256" key="4">
    <source>
        <dbReference type="ARBA" id="ARBA00012735"/>
    </source>
</evidence>
<evidence type="ECO:0000256" key="10">
    <source>
        <dbReference type="ARBA" id="ARBA00048713"/>
    </source>
</evidence>
<dbReference type="GO" id="GO:0004517">
    <property type="term" value="F:nitric-oxide synthase activity"/>
    <property type="evidence" value="ECO:0007669"/>
    <property type="project" value="InterPro"/>
</dbReference>
<evidence type="ECO:0000256" key="12">
    <source>
        <dbReference type="PIRSR" id="PIRSR037219-1"/>
    </source>
</evidence>
<dbReference type="InterPro" id="IPR017142">
    <property type="entry name" value="Nitric_oxide_synthase_Oase-su"/>
</dbReference>
<dbReference type="Pfam" id="PF02898">
    <property type="entry name" value="NO_synthase"/>
    <property type="match status" value="1"/>
</dbReference>
<comment type="cofactor">
    <cofactor evidence="1 11 12">
        <name>heme</name>
        <dbReference type="ChEBI" id="CHEBI:30413"/>
    </cofactor>
</comment>
<comment type="similarity">
    <text evidence="3 11">Belongs to the NOS family. Bacterial NOS oxygenase subfamily.</text>
</comment>
<evidence type="ECO:0000313" key="15">
    <source>
        <dbReference type="Proteomes" id="UP000678228"/>
    </source>
</evidence>
<dbReference type="CDD" id="cd00575">
    <property type="entry name" value="NOS_oxygenase"/>
    <property type="match status" value="1"/>
</dbReference>
<dbReference type="AlphaFoldDB" id="A0A940WVC8"/>
<evidence type="ECO:0000256" key="8">
    <source>
        <dbReference type="ARBA" id="ARBA00023002"/>
    </source>
</evidence>
<comment type="subunit">
    <text evidence="11">Homodimer.</text>
</comment>
<keyword evidence="15" id="KW-1185">Reference proteome</keyword>
<dbReference type="GO" id="GO:0006809">
    <property type="term" value="P:nitric oxide biosynthetic process"/>
    <property type="evidence" value="ECO:0007669"/>
    <property type="project" value="InterPro"/>
</dbReference>
<dbReference type="SUPFAM" id="SSF56512">
    <property type="entry name" value="Nitric oxide (NO) synthase oxygenase domain"/>
    <property type="match status" value="1"/>
</dbReference>
<keyword evidence="6 11" id="KW-0349">Heme</keyword>
<dbReference type="EC" id="1.14.14.47" evidence="4 11"/>
<evidence type="ECO:0000256" key="2">
    <source>
        <dbReference type="ARBA" id="ARBA00002642"/>
    </source>
</evidence>
<evidence type="ECO:0000256" key="11">
    <source>
        <dbReference type="PIRNR" id="PIRNR037219"/>
    </source>
</evidence>
<evidence type="ECO:0000256" key="5">
    <source>
        <dbReference type="ARBA" id="ARBA00018859"/>
    </source>
</evidence>
<comment type="caution">
    <text evidence="14">The sequence shown here is derived from an EMBL/GenBank/DDBJ whole genome shotgun (WGS) entry which is preliminary data.</text>
</comment>
<dbReference type="EMBL" id="JAGKSQ010000006">
    <property type="protein sequence ID" value="MBP3952418.1"/>
    <property type="molecule type" value="Genomic_DNA"/>
</dbReference>
<organism evidence="14 15">
    <name type="scientific">Halalkalibacter suaedae</name>
    <dbReference type="NCBI Taxonomy" id="2822140"/>
    <lineage>
        <taxon>Bacteria</taxon>
        <taxon>Bacillati</taxon>
        <taxon>Bacillota</taxon>
        <taxon>Bacilli</taxon>
        <taxon>Bacillales</taxon>
        <taxon>Bacillaceae</taxon>
        <taxon>Halalkalibacter</taxon>
    </lineage>
</organism>
<dbReference type="PIRSF" id="PIRSF037219">
    <property type="entry name" value="NOS_oxygenase"/>
    <property type="match status" value="1"/>
</dbReference>
<dbReference type="PANTHER" id="PTHR43410">
    <property type="entry name" value="NITRIC OXIDE SYNTHASE OXYGENASE"/>
    <property type="match status" value="1"/>
</dbReference>